<keyword evidence="1" id="KW-0472">Membrane</keyword>
<dbReference type="RefSeq" id="WP_159602059.1">
    <property type="nucleotide sequence ID" value="NZ_CACSAS010000012.1"/>
</dbReference>
<gene>
    <name evidence="2" type="ORF">STARVERO_04297</name>
</gene>
<proteinExistence type="predicted"/>
<reference evidence="2 3" key="1">
    <citation type="submission" date="2019-12" db="EMBL/GenBank/DDBJ databases">
        <authorList>
            <person name="Reyes-Prieto M."/>
        </authorList>
    </citation>
    <scope>NUCLEOTIDE SEQUENCE [LARGE SCALE GENOMIC DNA]</scope>
    <source>
        <strain evidence="2">HF14-78462</strain>
    </source>
</reference>
<feature type="transmembrane region" description="Helical" evidence="1">
    <location>
        <begin position="12"/>
        <end position="36"/>
    </location>
</feature>
<feature type="transmembrane region" description="Helical" evidence="1">
    <location>
        <begin position="42"/>
        <end position="60"/>
    </location>
</feature>
<organism evidence="2 3">
    <name type="scientific">Starkeya nomas</name>
    <dbReference type="NCBI Taxonomy" id="2666134"/>
    <lineage>
        <taxon>Bacteria</taxon>
        <taxon>Pseudomonadati</taxon>
        <taxon>Pseudomonadota</taxon>
        <taxon>Alphaproteobacteria</taxon>
        <taxon>Hyphomicrobiales</taxon>
        <taxon>Xanthobacteraceae</taxon>
        <taxon>Starkeya</taxon>
    </lineage>
</organism>
<evidence type="ECO:0000313" key="3">
    <source>
        <dbReference type="Proteomes" id="UP000433050"/>
    </source>
</evidence>
<name>A0A5S9R5T9_9HYPH</name>
<dbReference type="EMBL" id="CACSAS010000012">
    <property type="protein sequence ID" value="CAA0128832.1"/>
    <property type="molecule type" value="Genomic_DNA"/>
</dbReference>
<sequence>MIDRIREALVYGIGWEWGAVLSIPVIFAAVALLARFVGLQRALQIGAVLTAILGFVAVLRRARQQGWQDREEKLNRDTAEAVADYGKKQDEVAGLSGAELDRRARRWVRDDEGRRDP</sequence>
<dbReference type="Proteomes" id="UP000433050">
    <property type="component" value="Unassembled WGS sequence"/>
</dbReference>
<evidence type="ECO:0000313" key="2">
    <source>
        <dbReference type="EMBL" id="CAA0128832.1"/>
    </source>
</evidence>
<accession>A0A5S9R5T9</accession>
<keyword evidence="1" id="KW-1133">Transmembrane helix</keyword>
<keyword evidence="1" id="KW-0812">Transmembrane</keyword>
<dbReference type="AlphaFoldDB" id="A0A5S9R5T9"/>
<evidence type="ECO:0000256" key="1">
    <source>
        <dbReference type="SAM" id="Phobius"/>
    </source>
</evidence>
<keyword evidence="3" id="KW-1185">Reference proteome</keyword>
<protein>
    <submittedName>
        <fullName evidence="2">Uncharacterized protein</fullName>
    </submittedName>
</protein>